<dbReference type="SUPFAM" id="SSF52540">
    <property type="entry name" value="P-loop containing nucleoside triphosphate hydrolases"/>
    <property type="match status" value="1"/>
</dbReference>
<dbReference type="Pfam" id="PF00009">
    <property type="entry name" value="GTP_EFTU"/>
    <property type="match status" value="1"/>
</dbReference>
<dbReference type="CDD" id="cd01887">
    <property type="entry name" value="IF2_eIF5B"/>
    <property type="match status" value="1"/>
</dbReference>
<keyword evidence="4" id="KW-0547">Nucleotide-binding</keyword>
<dbReference type="InterPro" id="IPR015760">
    <property type="entry name" value="TIF_IF2"/>
</dbReference>
<dbReference type="EMBL" id="SBIQ01000029">
    <property type="protein sequence ID" value="KAF7684109.1"/>
    <property type="molecule type" value="Genomic_DNA"/>
</dbReference>
<dbReference type="PANTHER" id="PTHR43381">
    <property type="entry name" value="TRANSLATION INITIATION FACTOR IF-2-RELATED"/>
    <property type="match status" value="1"/>
</dbReference>
<dbReference type="Proteomes" id="UP001516464">
    <property type="component" value="Unassembled WGS sequence"/>
</dbReference>
<dbReference type="InterPro" id="IPR029459">
    <property type="entry name" value="EFTU-type"/>
</dbReference>
<dbReference type="InterPro" id="IPR005225">
    <property type="entry name" value="Small_GTP-bd"/>
</dbReference>
<proteinExistence type="inferred from homology"/>
<dbReference type="NCBIfam" id="TIGR00231">
    <property type="entry name" value="small_GTP"/>
    <property type="match status" value="1"/>
</dbReference>
<dbReference type="InterPro" id="IPR036925">
    <property type="entry name" value="TIF_IF2_dom3_sf"/>
</dbReference>
<dbReference type="PANTHER" id="PTHR43381:SF4">
    <property type="entry name" value="EUKARYOTIC TRANSLATION INITIATION FACTOR 5B"/>
    <property type="match status" value="1"/>
</dbReference>
<reference evidence="10 11" key="1">
    <citation type="submission" date="2019-01" db="EMBL/GenBank/DDBJ databases">
        <title>Genomes sequencing and comparative genomics of infectious freshwater microsporidia, Cucumispora dikerogammari and Thelohania contejeani.</title>
        <authorList>
            <person name="Cormier A."/>
            <person name="Giraud I."/>
            <person name="Wattier R."/>
            <person name="Teixeira M."/>
            <person name="Grandjean F."/>
            <person name="Rigaud T."/>
            <person name="Cordaux R."/>
        </authorList>
    </citation>
    <scope>NUCLEOTIDE SEQUENCE [LARGE SCALE GENOMIC DNA]</scope>
    <source>
        <strain evidence="10">T1</strain>
        <tissue evidence="10">Spores</tissue>
    </source>
</reference>
<dbReference type="Gene3D" id="2.40.30.10">
    <property type="entry name" value="Translation factors"/>
    <property type="match status" value="2"/>
</dbReference>
<evidence type="ECO:0000259" key="9">
    <source>
        <dbReference type="PROSITE" id="PS51722"/>
    </source>
</evidence>
<dbReference type="Gene3D" id="3.40.50.300">
    <property type="entry name" value="P-loop containing nucleotide triphosphate hydrolases"/>
    <property type="match status" value="1"/>
</dbReference>
<keyword evidence="6" id="KW-0342">GTP-binding</keyword>
<evidence type="ECO:0000256" key="1">
    <source>
        <dbReference type="ARBA" id="ARBA00007733"/>
    </source>
</evidence>
<dbReference type="GO" id="GO:0003743">
    <property type="term" value="F:translation initiation factor activity"/>
    <property type="evidence" value="ECO:0007669"/>
    <property type="project" value="UniProtKB-KW"/>
</dbReference>
<dbReference type="Pfam" id="PF11987">
    <property type="entry name" value="IF-2"/>
    <property type="match status" value="1"/>
</dbReference>
<name>A0ABQ7I128_9MICR</name>
<dbReference type="Gene3D" id="3.40.50.10050">
    <property type="entry name" value="Translation initiation factor IF- 2, domain 3"/>
    <property type="match status" value="1"/>
</dbReference>
<organism evidence="10 11">
    <name type="scientific">Astathelohania contejeani</name>
    <dbReference type="NCBI Taxonomy" id="164912"/>
    <lineage>
        <taxon>Eukaryota</taxon>
        <taxon>Fungi</taxon>
        <taxon>Fungi incertae sedis</taxon>
        <taxon>Microsporidia</taxon>
        <taxon>Astathelohaniidae</taxon>
        <taxon>Astathelohania</taxon>
    </lineage>
</organism>
<dbReference type="Pfam" id="PF14578">
    <property type="entry name" value="GTP_EFTU_D4"/>
    <property type="match status" value="1"/>
</dbReference>
<keyword evidence="3 10" id="KW-0396">Initiation factor</keyword>
<keyword evidence="11" id="KW-1185">Reference proteome</keyword>
<feature type="domain" description="Tr-type G" evidence="9">
    <location>
        <begin position="143"/>
        <end position="355"/>
    </location>
</feature>
<evidence type="ECO:0000256" key="3">
    <source>
        <dbReference type="ARBA" id="ARBA00022540"/>
    </source>
</evidence>
<dbReference type="InterPro" id="IPR023115">
    <property type="entry name" value="TIF_IF2_dom3"/>
</dbReference>
<dbReference type="InterPro" id="IPR009000">
    <property type="entry name" value="Transl_B-barrel_sf"/>
</dbReference>
<keyword evidence="5" id="KW-0648">Protein biosynthesis</keyword>
<feature type="region of interest" description="Disordered" evidence="8">
    <location>
        <begin position="42"/>
        <end position="61"/>
    </location>
</feature>
<gene>
    <name evidence="10" type="ORF">TCON_0693</name>
</gene>
<evidence type="ECO:0000256" key="5">
    <source>
        <dbReference type="ARBA" id="ARBA00022917"/>
    </source>
</evidence>
<protein>
    <recommendedName>
        <fullName evidence="2">Eukaryotic translation initiation factor 5B</fullName>
    </recommendedName>
    <alternativeName>
        <fullName evidence="7">Translation initiation factor IF-2</fullName>
    </alternativeName>
</protein>
<comment type="similarity">
    <text evidence="1">Belongs to the TRAFAC class translation factor GTPase superfamily. Classic translation factor GTPase family. IF-2 subfamily.</text>
</comment>
<dbReference type="SUPFAM" id="SSF50447">
    <property type="entry name" value="Translation proteins"/>
    <property type="match status" value="1"/>
</dbReference>
<dbReference type="SUPFAM" id="SSF52156">
    <property type="entry name" value="Initiation factor IF2/eIF5b, domain 3"/>
    <property type="match status" value="1"/>
</dbReference>
<dbReference type="PRINTS" id="PR00315">
    <property type="entry name" value="ELONGATNFCT"/>
</dbReference>
<dbReference type="InterPro" id="IPR027417">
    <property type="entry name" value="P-loop_NTPase"/>
</dbReference>
<evidence type="ECO:0000256" key="7">
    <source>
        <dbReference type="ARBA" id="ARBA00032478"/>
    </source>
</evidence>
<evidence type="ECO:0000313" key="10">
    <source>
        <dbReference type="EMBL" id="KAF7684109.1"/>
    </source>
</evidence>
<accession>A0ABQ7I128</accession>
<dbReference type="CDD" id="cd03703">
    <property type="entry name" value="aeIF5B_II"/>
    <property type="match status" value="1"/>
</dbReference>
<comment type="caution">
    <text evidence="10">The sequence shown here is derived from an EMBL/GenBank/DDBJ whole genome shotgun (WGS) entry which is preliminary data.</text>
</comment>
<dbReference type="PROSITE" id="PS51722">
    <property type="entry name" value="G_TR_2"/>
    <property type="match status" value="1"/>
</dbReference>
<dbReference type="InterPro" id="IPR000795">
    <property type="entry name" value="T_Tr_GTP-bd_dom"/>
</dbReference>
<sequence>MGRKKKREDDDYLNSLLIDGDTSKKLADGDIKGKEVAKKELPKEKLKGSNLSSKKKGTISLNALKQAMEQRRKDEEIEEKLREMTIRKQKETKIKPAEEIIIKENIEEQQPKEKINISRYLGASKATPKITPTPTKETTFETVKSPICCILGHVDTGKTKLLDRLRESNVQENEHGGITQQIGATFFPSSMLAHKCGIPPPPLPGILVIDTPGHESFSNLRSRGSSLCNMAILVVDIMHMLEPQTLESIRLLREQKTPFVVALNKIDRIYRWKPNEYFGFKQTFENQCEQTKTEFKRQLAEVTLRFAELGLNVRLFSENTDPRRFISLVPTSAITGEGIPDLIALILELTQKFMKSKVKFSDELECTVLEVKNTEGFGTTIDVILSNGVLSEGDRIGVCGFEGPIITNIRTLLVPQPLKELRVKSQYTSLKTVRASLGVKIAAQGLEKAIAGSRLLRVTDDNTIKNELSKDLSTVLNTVDKKGVHVQASTLGSLEALLAFLKSCSIPVASISIGDVHKKDVMKASAMEEKIYRTMLCFDVKIEKEIMELAESKGVKVFTANIIYHLFDMFTKYLEEEREKEKISVKGKVVFPCILKIVGVFNKRSPLVVGVSVERGILKSGTPLCVFGEGGVVKLGTVCSLEKNNKPVECARVGDKVAIKIESDDTPKMYGRHFDDNSELVSVITRESIDILKKTFKEELKQEDWILVIELKRKFGII</sequence>
<evidence type="ECO:0000256" key="8">
    <source>
        <dbReference type="SAM" id="MobiDB-lite"/>
    </source>
</evidence>
<evidence type="ECO:0000256" key="2">
    <source>
        <dbReference type="ARBA" id="ARBA00013824"/>
    </source>
</evidence>
<evidence type="ECO:0000256" key="6">
    <source>
        <dbReference type="ARBA" id="ARBA00023134"/>
    </source>
</evidence>
<dbReference type="NCBIfam" id="NF003078">
    <property type="entry name" value="PRK04004.1"/>
    <property type="match status" value="1"/>
</dbReference>
<evidence type="ECO:0000313" key="11">
    <source>
        <dbReference type="Proteomes" id="UP001516464"/>
    </source>
</evidence>
<evidence type="ECO:0000256" key="4">
    <source>
        <dbReference type="ARBA" id="ARBA00022741"/>
    </source>
</evidence>